<proteinExistence type="inferred from homology"/>
<gene>
    <name evidence="6 8" type="primary">rpl23</name>
</gene>
<dbReference type="GO" id="GO:0006412">
    <property type="term" value="P:translation"/>
    <property type="evidence" value="ECO:0007669"/>
    <property type="project" value="UniProtKB-UniRule"/>
</dbReference>
<dbReference type="GO" id="GO:0003735">
    <property type="term" value="F:structural constituent of ribosome"/>
    <property type="evidence" value="ECO:0007669"/>
    <property type="project" value="InterPro"/>
</dbReference>
<comment type="subunit">
    <text evidence="6">Part of the 50S ribosomal subunit.</text>
</comment>
<evidence type="ECO:0000256" key="2">
    <source>
        <dbReference type="ARBA" id="ARBA00022730"/>
    </source>
</evidence>
<sequence>MTNLSIIKLVDLIKKPIITDKTTKILEDNQYCFKVDKTASKEDIKSAVEVIFNVTVRKINVLNLPLKMKTIGKITGQKAQSKKAIIKLSKNNRINLFPEN</sequence>
<dbReference type="GO" id="GO:0005840">
    <property type="term" value="C:ribosome"/>
    <property type="evidence" value="ECO:0007669"/>
    <property type="project" value="UniProtKB-KW"/>
</dbReference>
<dbReference type="EMBL" id="MK641509">
    <property type="protein sequence ID" value="UEQ12059.1"/>
    <property type="molecule type" value="Genomic_DNA"/>
</dbReference>
<protein>
    <recommendedName>
        <fullName evidence="6">Large ribosomal subunit protein uL23c</fullName>
    </recommendedName>
</protein>
<dbReference type="NCBIfam" id="NF004363">
    <property type="entry name" value="PRK05738.2-4"/>
    <property type="match status" value="1"/>
</dbReference>
<reference evidence="8" key="1">
    <citation type="submission" date="2019-03" db="EMBL/GenBank/DDBJ databases">
        <title>Phycologia Chloroplast and mitochondrial genomes of Kumanoa mahlacensis.</title>
        <authorList>
            <person name="Fang K."/>
        </authorList>
    </citation>
    <scope>NUCLEOTIDE SEQUENCE</scope>
    <source>
        <strain evidence="8">SAS-FKP1701</strain>
    </source>
</reference>
<evidence type="ECO:0000256" key="3">
    <source>
        <dbReference type="ARBA" id="ARBA00022884"/>
    </source>
</evidence>
<evidence type="ECO:0000256" key="4">
    <source>
        <dbReference type="ARBA" id="ARBA00022980"/>
    </source>
</evidence>
<dbReference type="PROSITE" id="PS00050">
    <property type="entry name" value="RIBOSOMAL_L23"/>
    <property type="match status" value="1"/>
</dbReference>
<keyword evidence="3 6" id="KW-0694">RNA-binding</keyword>
<evidence type="ECO:0000256" key="1">
    <source>
        <dbReference type="ARBA" id="ARBA00006700"/>
    </source>
</evidence>
<dbReference type="Gene3D" id="3.30.70.330">
    <property type="match status" value="1"/>
</dbReference>
<dbReference type="GO" id="GO:0009507">
    <property type="term" value="C:chloroplast"/>
    <property type="evidence" value="ECO:0007669"/>
    <property type="project" value="UniProtKB-SubCell"/>
</dbReference>
<dbReference type="InterPro" id="IPR012677">
    <property type="entry name" value="Nucleotide-bd_a/b_plait_sf"/>
</dbReference>
<dbReference type="InterPro" id="IPR013025">
    <property type="entry name" value="Ribosomal_uL23-like"/>
</dbReference>
<dbReference type="PANTHER" id="PTHR11620">
    <property type="entry name" value="60S RIBOSOMAL PROTEIN L23A"/>
    <property type="match status" value="1"/>
</dbReference>
<keyword evidence="4 6" id="KW-0689">Ribosomal protein</keyword>
<organism evidence="8">
    <name type="scientific">Kumanoa mahlacensis</name>
    <dbReference type="NCBI Taxonomy" id="1196387"/>
    <lineage>
        <taxon>Eukaryota</taxon>
        <taxon>Rhodophyta</taxon>
        <taxon>Florideophyceae</taxon>
        <taxon>Nemaliophycidae</taxon>
        <taxon>Batrachospermales</taxon>
        <taxon>Batrachospermaceae</taxon>
        <taxon>Kumanoa</taxon>
    </lineage>
</organism>
<evidence type="ECO:0000256" key="6">
    <source>
        <dbReference type="HAMAP-Rule" id="MF_01369"/>
    </source>
</evidence>
<dbReference type="InterPro" id="IPR001014">
    <property type="entry name" value="Ribosomal_uL23_CS"/>
</dbReference>
<evidence type="ECO:0000313" key="8">
    <source>
        <dbReference type="EMBL" id="UEQ12059.1"/>
    </source>
</evidence>
<name>A0A8K1YUL4_9FLOR</name>
<keyword evidence="2 6" id="KW-0699">rRNA-binding</keyword>
<comment type="function">
    <text evidence="6">Binds to 23S rRNA.</text>
</comment>
<dbReference type="SUPFAM" id="SSF54189">
    <property type="entry name" value="Ribosomal proteins S24e, L23 and L15e"/>
    <property type="match status" value="1"/>
</dbReference>
<dbReference type="GO" id="GO:1990904">
    <property type="term" value="C:ribonucleoprotein complex"/>
    <property type="evidence" value="ECO:0007669"/>
    <property type="project" value="UniProtKB-KW"/>
</dbReference>
<dbReference type="GO" id="GO:0019843">
    <property type="term" value="F:rRNA binding"/>
    <property type="evidence" value="ECO:0007669"/>
    <property type="project" value="UniProtKB-UniRule"/>
</dbReference>
<dbReference type="InterPro" id="IPR012678">
    <property type="entry name" value="Ribosomal_uL23/eL15/eS24_sf"/>
</dbReference>
<accession>A0A8K1YUL4</accession>
<evidence type="ECO:0000256" key="7">
    <source>
        <dbReference type="RuleBase" id="RU003934"/>
    </source>
</evidence>
<evidence type="ECO:0000256" key="5">
    <source>
        <dbReference type="ARBA" id="ARBA00023274"/>
    </source>
</evidence>
<dbReference type="AlphaFoldDB" id="A0A8K1YUL4"/>
<geneLocation type="chloroplast" evidence="8"/>
<comment type="similarity">
    <text evidence="1 6 7">Belongs to the universal ribosomal protein uL23 family.</text>
</comment>
<keyword evidence="8" id="KW-0150">Chloroplast</keyword>
<keyword evidence="8" id="KW-0934">Plastid</keyword>
<dbReference type="HAMAP" id="MF_01369_B">
    <property type="entry name" value="Ribosomal_uL23_B"/>
    <property type="match status" value="1"/>
</dbReference>
<dbReference type="Pfam" id="PF00276">
    <property type="entry name" value="Ribosomal_L23"/>
    <property type="match status" value="1"/>
</dbReference>
<comment type="subcellular location">
    <subcellularLocation>
        <location evidence="6">Plastid</location>
        <location evidence="6">Chloroplast</location>
    </subcellularLocation>
</comment>
<keyword evidence="5 6" id="KW-0687">Ribonucleoprotein</keyword>